<keyword evidence="4 5" id="KW-0408">Iron</keyword>
<evidence type="ECO:0000256" key="3">
    <source>
        <dbReference type="ARBA" id="ARBA00023002"/>
    </source>
</evidence>
<keyword evidence="3" id="KW-0560">Oxidoreductase</keyword>
<dbReference type="GO" id="GO:0020037">
    <property type="term" value="F:heme binding"/>
    <property type="evidence" value="ECO:0007669"/>
    <property type="project" value="InterPro"/>
</dbReference>
<dbReference type="AlphaFoldDB" id="A0A8K1CNP0"/>
<evidence type="ECO:0000256" key="2">
    <source>
        <dbReference type="ARBA" id="ARBA00022723"/>
    </source>
</evidence>
<accession>A0A8K1CNP0</accession>
<comment type="similarity">
    <text evidence="1">Belongs to the cytochrome P450 family.</text>
</comment>
<dbReference type="GO" id="GO:0005506">
    <property type="term" value="F:iron ion binding"/>
    <property type="evidence" value="ECO:0007669"/>
    <property type="project" value="InterPro"/>
</dbReference>
<comment type="cofactor">
    <cofactor evidence="5">
        <name>heme</name>
        <dbReference type="ChEBI" id="CHEBI:30413"/>
    </cofactor>
</comment>
<dbReference type="Gene3D" id="1.10.630.10">
    <property type="entry name" value="Cytochrome P450"/>
    <property type="match status" value="1"/>
</dbReference>
<dbReference type="GO" id="GO:0016705">
    <property type="term" value="F:oxidoreductase activity, acting on paired donors, with incorporation or reduction of molecular oxygen"/>
    <property type="evidence" value="ECO:0007669"/>
    <property type="project" value="InterPro"/>
</dbReference>
<dbReference type="PANTHER" id="PTHR24296">
    <property type="entry name" value="CYTOCHROME P450"/>
    <property type="match status" value="1"/>
</dbReference>
<dbReference type="PRINTS" id="PR00463">
    <property type="entry name" value="EP450I"/>
</dbReference>
<reference evidence="6" key="1">
    <citation type="submission" date="2019-03" db="EMBL/GenBank/DDBJ databases">
        <title>Long read genome sequence of the mycoparasitic Pythium oligandrum ATCC 38472 isolated from sugarbeet rhizosphere.</title>
        <authorList>
            <person name="Gaulin E."/>
        </authorList>
    </citation>
    <scope>NUCLEOTIDE SEQUENCE</scope>
    <source>
        <strain evidence="6">ATCC 38472_TT</strain>
    </source>
</reference>
<evidence type="ECO:0000313" key="7">
    <source>
        <dbReference type="Proteomes" id="UP000794436"/>
    </source>
</evidence>
<gene>
    <name evidence="6" type="ORF">Poli38472_012097</name>
</gene>
<proteinExistence type="inferred from homology"/>
<keyword evidence="2 5" id="KW-0479">Metal-binding</keyword>
<evidence type="ECO:0000256" key="1">
    <source>
        <dbReference type="ARBA" id="ARBA00010617"/>
    </source>
</evidence>
<organism evidence="6 7">
    <name type="scientific">Pythium oligandrum</name>
    <name type="common">Mycoparasitic fungus</name>
    <dbReference type="NCBI Taxonomy" id="41045"/>
    <lineage>
        <taxon>Eukaryota</taxon>
        <taxon>Sar</taxon>
        <taxon>Stramenopiles</taxon>
        <taxon>Oomycota</taxon>
        <taxon>Peronosporomycetes</taxon>
        <taxon>Pythiales</taxon>
        <taxon>Pythiaceae</taxon>
        <taxon>Pythium</taxon>
    </lineage>
</organism>
<dbReference type="EMBL" id="SPLM01000006">
    <property type="protein sequence ID" value="TMW66981.1"/>
    <property type="molecule type" value="Genomic_DNA"/>
</dbReference>
<sequence length="459" mass="52102">MNEESLRQNGGLWEMRILGRPRSVVATSPAIFEDVLKHQVDKFPKGETSLNIIRDFWGRGILAVEGEEWFFHRKTASHMFSLQMMRDVMSDVIREKVGLLDTVLHNHVTKHPDEALSMRHTLTHFTSDVFAKIGFGVELDCLKRSLEGDHDNAFVDAFNYCSQVVQLRLQQPSWLWKMKRYFNLGEEKPHKESLQIIDEFILGIIAKSVENKNKGLTKDGHAKDLITLFLESNVEKSGAGTSEPNVKMIRDMVINFVFAGKDTTSNAMSWFIVMMNQYPEIAKKIRGEIRLKAPWLCEGELRVPSIEELKDLTYLEAAIYENLRLNPPLAVTARTANAPTTLSDGTFIDRSDRVVLMTYAQARQPSVWGEDAAIFKPERWIDGETGQVKSFSPFKFSSFLAGPRICIGRKFAMLEMKITLAVLMSRYNFTTVEDPSSITYDIAVTCPVKGPLDVKVQAL</sequence>
<evidence type="ECO:0000256" key="4">
    <source>
        <dbReference type="ARBA" id="ARBA00023004"/>
    </source>
</evidence>
<keyword evidence="5" id="KW-0349">Heme</keyword>
<dbReference type="Pfam" id="PF00067">
    <property type="entry name" value="p450"/>
    <property type="match status" value="1"/>
</dbReference>
<protein>
    <recommendedName>
        <fullName evidence="8">Cytochrome P450</fullName>
    </recommendedName>
</protein>
<name>A0A8K1CNP0_PYTOL</name>
<dbReference type="InterPro" id="IPR002401">
    <property type="entry name" value="Cyt_P450_E_grp-I"/>
</dbReference>
<dbReference type="PRINTS" id="PR00385">
    <property type="entry name" value="P450"/>
</dbReference>
<keyword evidence="7" id="KW-1185">Reference proteome</keyword>
<evidence type="ECO:0008006" key="8">
    <source>
        <dbReference type="Google" id="ProtNLM"/>
    </source>
</evidence>
<evidence type="ECO:0000256" key="5">
    <source>
        <dbReference type="PIRSR" id="PIRSR602401-1"/>
    </source>
</evidence>
<dbReference type="InterPro" id="IPR036396">
    <property type="entry name" value="Cyt_P450_sf"/>
</dbReference>
<comment type="caution">
    <text evidence="6">The sequence shown here is derived from an EMBL/GenBank/DDBJ whole genome shotgun (WGS) entry which is preliminary data.</text>
</comment>
<evidence type="ECO:0000313" key="6">
    <source>
        <dbReference type="EMBL" id="TMW66981.1"/>
    </source>
</evidence>
<dbReference type="CDD" id="cd11064">
    <property type="entry name" value="CYP86A"/>
    <property type="match status" value="1"/>
</dbReference>
<dbReference type="OrthoDB" id="1470350at2759"/>
<feature type="binding site" description="axial binding residue" evidence="5">
    <location>
        <position position="406"/>
    </location>
    <ligand>
        <name>heme</name>
        <dbReference type="ChEBI" id="CHEBI:30413"/>
    </ligand>
    <ligandPart>
        <name>Fe</name>
        <dbReference type="ChEBI" id="CHEBI:18248"/>
    </ligandPart>
</feature>
<dbReference type="SUPFAM" id="SSF48264">
    <property type="entry name" value="Cytochrome P450"/>
    <property type="match status" value="1"/>
</dbReference>
<dbReference type="Proteomes" id="UP000794436">
    <property type="component" value="Unassembled WGS sequence"/>
</dbReference>
<dbReference type="InterPro" id="IPR001128">
    <property type="entry name" value="Cyt_P450"/>
</dbReference>
<dbReference type="GO" id="GO:0004497">
    <property type="term" value="F:monooxygenase activity"/>
    <property type="evidence" value="ECO:0007669"/>
    <property type="project" value="InterPro"/>
</dbReference>